<dbReference type="Pfam" id="PF20431">
    <property type="entry name" value="E_motif"/>
    <property type="match status" value="1"/>
</dbReference>
<dbReference type="Pfam" id="PF01535">
    <property type="entry name" value="PPR"/>
    <property type="match status" value="1"/>
</dbReference>
<dbReference type="GO" id="GO:0005737">
    <property type="term" value="C:cytoplasm"/>
    <property type="evidence" value="ECO:0007669"/>
    <property type="project" value="UniProtKB-ARBA"/>
</dbReference>
<dbReference type="EMBL" id="GEDG01034240">
    <property type="protein sequence ID" value="JAP09832.1"/>
    <property type="molecule type" value="Transcribed_RNA"/>
</dbReference>
<accession>A0A0V0GP97</accession>
<dbReference type="InterPro" id="IPR046960">
    <property type="entry name" value="PPR_At4g14850-like_plant"/>
</dbReference>
<dbReference type="InterPro" id="IPR011990">
    <property type="entry name" value="TPR-like_helical_dom_sf"/>
</dbReference>
<dbReference type="InterPro" id="IPR046848">
    <property type="entry name" value="E_motif"/>
</dbReference>
<dbReference type="AlphaFoldDB" id="A0A0V0GP97"/>
<keyword evidence="1" id="KW-0677">Repeat</keyword>
<evidence type="ECO:0000313" key="3">
    <source>
        <dbReference type="EMBL" id="JAP09832.1"/>
    </source>
</evidence>
<comment type="similarity">
    <text evidence="2">Belongs to the PPR family. PCMP-E subfamily.</text>
</comment>
<evidence type="ECO:0000256" key="2">
    <source>
        <dbReference type="ARBA" id="ARBA00061659"/>
    </source>
</evidence>
<dbReference type="InterPro" id="IPR002885">
    <property type="entry name" value="PPR_rpt"/>
</dbReference>
<dbReference type="Gene3D" id="1.25.40.10">
    <property type="entry name" value="Tetratricopeptide repeat domain"/>
    <property type="match status" value="1"/>
</dbReference>
<evidence type="ECO:0000256" key="1">
    <source>
        <dbReference type="ARBA" id="ARBA00022737"/>
    </source>
</evidence>
<sequence length="134" mass="15126">MSHLLQCFAGCSHSGMVDQGRELFREMKNAYGIEPTADHYACIVDLLGRSGHLEEAYQLVNEMPSKYNKIGAWSSLLGACRIHRNVELGEISARNLFELDPHVASHYVLLSNIYSSAGIWDKANMVRRNMKKLE</sequence>
<dbReference type="PANTHER" id="PTHR47926:SF514">
    <property type="entry name" value="TETRATRICOPEPTIDE-LIKE HELICAL DOMAIN SUPERFAMILY, DYW DOMAIN-CONTAINING PROTEIN"/>
    <property type="match status" value="1"/>
</dbReference>
<protein>
    <submittedName>
        <fullName evidence="3">Putative ovule protein</fullName>
    </submittedName>
</protein>
<dbReference type="PANTHER" id="PTHR47926">
    <property type="entry name" value="PENTATRICOPEPTIDE REPEAT-CONTAINING PROTEIN"/>
    <property type="match status" value="1"/>
</dbReference>
<reference evidence="3" key="1">
    <citation type="submission" date="2015-12" db="EMBL/GenBank/DDBJ databases">
        <title>Gene expression during late stages of embryo sac development: a critical building block for successful pollen-pistil interactions.</title>
        <authorList>
            <person name="Liu Y."/>
            <person name="Joly V."/>
            <person name="Sabar M."/>
            <person name="Matton D.P."/>
        </authorList>
    </citation>
    <scope>NUCLEOTIDE SEQUENCE</scope>
</reference>
<dbReference type="GO" id="GO:0003723">
    <property type="term" value="F:RNA binding"/>
    <property type="evidence" value="ECO:0007669"/>
    <property type="project" value="InterPro"/>
</dbReference>
<name>A0A0V0GP97_SOLCH</name>
<dbReference type="GO" id="GO:0009451">
    <property type="term" value="P:RNA modification"/>
    <property type="evidence" value="ECO:0007669"/>
    <property type="project" value="InterPro"/>
</dbReference>
<dbReference type="Pfam" id="PF12854">
    <property type="entry name" value="PPR_1"/>
    <property type="match status" value="1"/>
</dbReference>
<dbReference type="NCBIfam" id="TIGR00756">
    <property type="entry name" value="PPR"/>
    <property type="match status" value="2"/>
</dbReference>
<dbReference type="FunFam" id="1.25.40.10:FF:000797">
    <property type="entry name" value="Pentatricopeptide repeat-containing protein chloroplastic"/>
    <property type="match status" value="1"/>
</dbReference>
<organism evidence="3">
    <name type="scientific">Solanum chacoense</name>
    <name type="common">Chaco potato</name>
    <dbReference type="NCBI Taxonomy" id="4108"/>
    <lineage>
        <taxon>Eukaryota</taxon>
        <taxon>Viridiplantae</taxon>
        <taxon>Streptophyta</taxon>
        <taxon>Embryophyta</taxon>
        <taxon>Tracheophyta</taxon>
        <taxon>Spermatophyta</taxon>
        <taxon>Magnoliopsida</taxon>
        <taxon>eudicotyledons</taxon>
        <taxon>Gunneridae</taxon>
        <taxon>Pentapetalae</taxon>
        <taxon>asterids</taxon>
        <taxon>lamiids</taxon>
        <taxon>Solanales</taxon>
        <taxon>Solanaceae</taxon>
        <taxon>Solanoideae</taxon>
        <taxon>Solaneae</taxon>
        <taxon>Solanum</taxon>
    </lineage>
</organism>
<proteinExistence type="inferred from homology"/>